<dbReference type="GO" id="GO:0016881">
    <property type="term" value="F:acid-amino acid ligase activity"/>
    <property type="evidence" value="ECO:0007669"/>
    <property type="project" value="InterPro"/>
</dbReference>
<dbReference type="InterPro" id="IPR036615">
    <property type="entry name" value="Mur_ligase_C_dom_sf"/>
</dbReference>
<feature type="domain" description="Mur ligase central" evidence="2">
    <location>
        <begin position="43"/>
        <end position="216"/>
    </location>
</feature>
<evidence type="ECO:0000313" key="4">
    <source>
        <dbReference type="Proteomes" id="UP000034881"/>
    </source>
</evidence>
<dbReference type="Proteomes" id="UP000034881">
    <property type="component" value="Unassembled WGS sequence"/>
</dbReference>
<dbReference type="PANTHER" id="PTHR23135">
    <property type="entry name" value="MUR LIGASE FAMILY MEMBER"/>
    <property type="match status" value="1"/>
</dbReference>
<dbReference type="Gene3D" id="3.40.1190.10">
    <property type="entry name" value="Mur-like, catalytic domain"/>
    <property type="match status" value="1"/>
</dbReference>
<dbReference type="Gene3D" id="3.90.190.20">
    <property type="entry name" value="Mur ligase, C-terminal domain"/>
    <property type="match status" value="1"/>
</dbReference>
<protein>
    <submittedName>
        <fullName evidence="3">UDP-N-acetylmuramyl-tripeptide synthetase</fullName>
    </submittedName>
</protein>
<gene>
    <name evidence="3" type="ORF">UT77_C0001G0179</name>
</gene>
<dbReference type="Pfam" id="PF02875">
    <property type="entry name" value="Mur_ligase_C"/>
    <property type="match status" value="1"/>
</dbReference>
<sequence length="406" mass="44746">MKTLVKAFIPQRVINNLYHLPKAALANIIYRSSAPGGLKIIGVSGTDGKTTTVNMIYQILKTAGKKVSMISTVCAVIGGKIYDTGFHVTSPDPFKVQKFIKLAKENGDEYLVLEVTSHALDQYRFWGIKFDIGVITNVAHEHLDYHKTQENYLKTKLKLIENCEFAILNQSVKGKGKKVVTFGLSAGDLNQKQVGLKLKMPGDYNIENALAALSVAFALNINKDIARRALESFTGVTGRMEEIENNRGIRIFIDFAHTPNALEQVLKSLREQAKGRLIAVFGSAGKRDVKKRSLMGRAGGELADIVIVTAEDPRGELEIINRQVVSGAIEAGKIMEKNLFVVEDRSRAIDFAINKIAKKGDIVGIFGKGHEQSINLDGKKEVPWSDKEAIESSLRSSSFGRKKPFD</sequence>
<evidence type="ECO:0000259" key="1">
    <source>
        <dbReference type="Pfam" id="PF02875"/>
    </source>
</evidence>
<dbReference type="GO" id="GO:0005524">
    <property type="term" value="F:ATP binding"/>
    <property type="evidence" value="ECO:0007669"/>
    <property type="project" value="InterPro"/>
</dbReference>
<evidence type="ECO:0000259" key="2">
    <source>
        <dbReference type="Pfam" id="PF08245"/>
    </source>
</evidence>
<dbReference type="InterPro" id="IPR036565">
    <property type="entry name" value="Mur-like_cat_sf"/>
</dbReference>
<reference evidence="3 4" key="1">
    <citation type="journal article" date="2015" name="Nature">
        <title>rRNA introns, odd ribosomes, and small enigmatic genomes across a large radiation of phyla.</title>
        <authorList>
            <person name="Brown C.T."/>
            <person name="Hug L.A."/>
            <person name="Thomas B.C."/>
            <person name="Sharon I."/>
            <person name="Castelle C.J."/>
            <person name="Singh A."/>
            <person name="Wilkins M.J."/>
            <person name="Williams K.H."/>
            <person name="Banfield J.F."/>
        </authorList>
    </citation>
    <scope>NUCLEOTIDE SEQUENCE [LARGE SCALE GENOMIC DNA]</scope>
</reference>
<dbReference type="AlphaFoldDB" id="A0A0G0QRG5"/>
<dbReference type="EMBL" id="LBYB01000001">
    <property type="protein sequence ID" value="KKR42728.1"/>
    <property type="molecule type" value="Genomic_DNA"/>
</dbReference>
<comment type="caution">
    <text evidence="3">The sequence shown here is derived from an EMBL/GenBank/DDBJ whole genome shotgun (WGS) entry which is preliminary data.</text>
</comment>
<dbReference type="PANTHER" id="PTHR23135:SF4">
    <property type="entry name" value="UDP-N-ACETYLMURAMOYL-L-ALANYL-D-GLUTAMATE--2,6-DIAMINOPIMELATE LIGASE MURE HOMOLOG, CHLOROPLASTIC"/>
    <property type="match status" value="1"/>
</dbReference>
<accession>A0A0G0QRG5</accession>
<evidence type="ECO:0000313" key="3">
    <source>
        <dbReference type="EMBL" id="KKR42728.1"/>
    </source>
</evidence>
<dbReference type="Pfam" id="PF08245">
    <property type="entry name" value="Mur_ligase_M"/>
    <property type="match status" value="1"/>
</dbReference>
<feature type="domain" description="Mur ligase C-terminal" evidence="1">
    <location>
        <begin position="238"/>
        <end position="369"/>
    </location>
</feature>
<dbReference type="SUPFAM" id="SSF53244">
    <property type="entry name" value="MurD-like peptide ligases, peptide-binding domain"/>
    <property type="match status" value="1"/>
</dbReference>
<dbReference type="InterPro" id="IPR004101">
    <property type="entry name" value="Mur_ligase_C"/>
</dbReference>
<organism evidence="3 4">
    <name type="scientific">Candidatus Daviesbacteria bacterium GW2011_GWC2_40_12</name>
    <dbReference type="NCBI Taxonomy" id="1618431"/>
    <lineage>
        <taxon>Bacteria</taxon>
        <taxon>Candidatus Daviesiibacteriota</taxon>
    </lineage>
</organism>
<name>A0A0G0QRG5_9BACT</name>
<proteinExistence type="predicted"/>
<dbReference type="SUPFAM" id="SSF53623">
    <property type="entry name" value="MurD-like peptide ligases, catalytic domain"/>
    <property type="match status" value="1"/>
</dbReference>
<dbReference type="InterPro" id="IPR013221">
    <property type="entry name" value="Mur_ligase_cen"/>
</dbReference>